<evidence type="ECO:0000256" key="3">
    <source>
        <dbReference type="ARBA" id="ARBA00022840"/>
    </source>
</evidence>
<proteinExistence type="predicted"/>
<comment type="caution">
    <text evidence="5">The sequence shown here is derived from an EMBL/GenBank/DDBJ whole genome shotgun (WGS) entry which is preliminary data.</text>
</comment>
<dbReference type="PROSITE" id="PS50893">
    <property type="entry name" value="ABC_TRANSPORTER_2"/>
    <property type="match status" value="1"/>
</dbReference>
<evidence type="ECO:0000313" key="5">
    <source>
        <dbReference type="EMBL" id="GHO48626.1"/>
    </source>
</evidence>
<dbReference type="InterPro" id="IPR027417">
    <property type="entry name" value="P-loop_NTPase"/>
</dbReference>
<feature type="domain" description="ABC transporter" evidence="4">
    <location>
        <begin position="2"/>
        <end position="209"/>
    </location>
</feature>
<keyword evidence="3 5" id="KW-0067">ATP-binding</keyword>
<sequence>MIQAVNDVSFAFTQGQFVALLGPSGSGKSTLLYLLGGLDKPDAGELVIDGVDTKKLSAAQECRFRRHKIGFVFQSFHLIPSLTALENVMLPMELKGGASSAAMQNQASALLKQVGIDEKRHNHTPGRLSGGQQQRVAIARALANDPKVILADEPTGNLDSQTGKRIIELLKQLAKQGRTVIVVTHDHSIAKAADVRLYVEDGRIAVKTT</sequence>
<dbReference type="InterPro" id="IPR015854">
    <property type="entry name" value="ABC_transpr_LolD-like"/>
</dbReference>
<reference evidence="5" key="1">
    <citation type="submission" date="2020-10" db="EMBL/GenBank/DDBJ databases">
        <title>Taxonomic study of unclassified bacteria belonging to the class Ktedonobacteria.</title>
        <authorList>
            <person name="Yabe S."/>
            <person name="Wang C.M."/>
            <person name="Zheng Y."/>
            <person name="Sakai Y."/>
            <person name="Cavaletti L."/>
            <person name="Monciardini P."/>
            <person name="Donadio S."/>
        </authorList>
    </citation>
    <scope>NUCLEOTIDE SEQUENCE</scope>
    <source>
        <strain evidence="5">SOSP1-1</strain>
    </source>
</reference>
<name>A0A8J3MW61_9CHLR</name>
<dbReference type="InterPro" id="IPR003439">
    <property type="entry name" value="ABC_transporter-like_ATP-bd"/>
</dbReference>
<dbReference type="SMART" id="SM00382">
    <property type="entry name" value="AAA"/>
    <property type="match status" value="1"/>
</dbReference>
<dbReference type="GO" id="GO:0098796">
    <property type="term" value="C:membrane protein complex"/>
    <property type="evidence" value="ECO:0007669"/>
    <property type="project" value="UniProtKB-ARBA"/>
</dbReference>
<keyword evidence="1" id="KW-0813">Transport</keyword>
<evidence type="ECO:0000256" key="2">
    <source>
        <dbReference type="ARBA" id="ARBA00022741"/>
    </source>
</evidence>
<dbReference type="EMBL" id="BNJF01000004">
    <property type="protein sequence ID" value="GHO48626.1"/>
    <property type="molecule type" value="Genomic_DNA"/>
</dbReference>
<dbReference type="GO" id="GO:0022857">
    <property type="term" value="F:transmembrane transporter activity"/>
    <property type="evidence" value="ECO:0007669"/>
    <property type="project" value="TreeGrafter"/>
</dbReference>
<accession>A0A8J3MW61</accession>
<dbReference type="InterPro" id="IPR017911">
    <property type="entry name" value="MacB-like_ATP-bd"/>
</dbReference>
<dbReference type="AlphaFoldDB" id="A0A8J3MW61"/>
<dbReference type="GO" id="GO:0005886">
    <property type="term" value="C:plasma membrane"/>
    <property type="evidence" value="ECO:0007669"/>
    <property type="project" value="TreeGrafter"/>
</dbReference>
<gene>
    <name evidence="5" type="ORF">KSX_67890</name>
</gene>
<dbReference type="Pfam" id="PF00005">
    <property type="entry name" value="ABC_tran"/>
    <property type="match status" value="1"/>
</dbReference>
<evidence type="ECO:0000259" key="4">
    <source>
        <dbReference type="PROSITE" id="PS50893"/>
    </source>
</evidence>
<dbReference type="InterPro" id="IPR017871">
    <property type="entry name" value="ABC_transporter-like_CS"/>
</dbReference>
<dbReference type="PROSITE" id="PS00211">
    <property type="entry name" value="ABC_TRANSPORTER_1"/>
    <property type="match status" value="1"/>
</dbReference>
<dbReference type="GO" id="GO:0005524">
    <property type="term" value="F:ATP binding"/>
    <property type="evidence" value="ECO:0007669"/>
    <property type="project" value="UniProtKB-KW"/>
</dbReference>
<keyword evidence="2" id="KW-0547">Nucleotide-binding</keyword>
<keyword evidence="6" id="KW-1185">Reference proteome</keyword>
<dbReference type="InterPro" id="IPR003593">
    <property type="entry name" value="AAA+_ATPase"/>
</dbReference>
<dbReference type="SUPFAM" id="SSF52540">
    <property type="entry name" value="P-loop containing nucleoside triphosphate hydrolases"/>
    <property type="match status" value="1"/>
</dbReference>
<dbReference type="FunFam" id="3.40.50.300:FF:000032">
    <property type="entry name" value="Export ABC transporter ATP-binding protein"/>
    <property type="match status" value="1"/>
</dbReference>
<dbReference type="PANTHER" id="PTHR24220">
    <property type="entry name" value="IMPORT ATP-BINDING PROTEIN"/>
    <property type="match status" value="1"/>
</dbReference>
<dbReference type="Proteomes" id="UP000612362">
    <property type="component" value="Unassembled WGS sequence"/>
</dbReference>
<organism evidence="5 6">
    <name type="scientific">Ktedonospora formicarum</name>
    <dbReference type="NCBI Taxonomy" id="2778364"/>
    <lineage>
        <taxon>Bacteria</taxon>
        <taxon>Bacillati</taxon>
        <taxon>Chloroflexota</taxon>
        <taxon>Ktedonobacteria</taxon>
        <taxon>Ktedonobacterales</taxon>
        <taxon>Ktedonobacteraceae</taxon>
        <taxon>Ktedonospora</taxon>
    </lineage>
</organism>
<evidence type="ECO:0000256" key="1">
    <source>
        <dbReference type="ARBA" id="ARBA00022448"/>
    </source>
</evidence>
<evidence type="ECO:0000313" key="6">
    <source>
        <dbReference type="Proteomes" id="UP000612362"/>
    </source>
</evidence>
<dbReference type="Gene3D" id="3.40.50.300">
    <property type="entry name" value="P-loop containing nucleotide triphosphate hydrolases"/>
    <property type="match status" value="1"/>
</dbReference>
<dbReference type="CDD" id="cd03255">
    <property type="entry name" value="ABC_MJ0796_LolCDE_FtsE"/>
    <property type="match status" value="1"/>
</dbReference>
<dbReference type="GO" id="GO:0016887">
    <property type="term" value="F:ATP hydrolysis activity"/>
    <property type="evidence" value="ECO:0007669"/>
    <property type="project" value="InterPro"/>
</dbReference>
<protein>
    <submittedName>
        <fullName evidence="5">Macrolide ABC transporter ATP-binding protein</fullName>
    </submittedName>
</protein>